<evidence type="ECO:0000256" key="1">
    <source>
        <dbReference type="SAM" id="Phobius"/>
    </source>
</evidence>
<evidence type="ECO:0000313" key="4">
    <source>
        <dbReference type="Proteomes" id="UP001597362"/>
    </source>
</evidence>
<organism evidence="3 4">
    <name type="scientific">Paenibacillus yanchengensis</name>
    <dbReference type="NCBI Taxonomy" id="2035833"/>
    <lineage>
        <taxon>Bacteria</taxon>
        <taxon>Bacillati</taxon>
        <taxon>Bacillota</taxon>
        <taxon>Bacilli</taxon>
        <taxon>Bacillales</taxon>
        <taxon>Paenibacillaceae</taxon>
        <taxon>Paenibacillus</taxon>
    </lineage>
</organism>
<dbReference type="EMBL" id="JBHUHO010000037">
    <property type="protein sequence ID" value="MFD2117198.1"/>
    <property type="molecule type" value="Genomic_DNA"/>
</dbReference>
<protein>
    <submittedName>
        <fullName evidence="3">DUF5780 domain-containing protein</fullName>
    </submittedName>
</protein>
<comment type="caution">
    <text evidence="3">The sequence shown here is derived from an EMBL/GenBank/DDBJ whole genome shotgun (WGS) entry which is preliminary data.</text>
</comment>
<reference evidence="4" key="1">
    <citation type="journal article" date="2019" name="Int. J. Syst. Evol. Microbiol.">
        <title>The Global Catalogue of Microorganisms (GCM) 10K type strain sequencing project: providing services to taxonomists for standard genome sequencing and annotation.</title>
        <authorList>
            <consortium name="The Broad Institute Genomics Platform"/>
            <consortium name="The Broad Institute Genome Sequencing Center for Infectious Disease"/>
            <person name="Wu L."/>
            <person name="Ma J."/>
        </authorList>
    </citation>
    <scope>NUCLEOTIDE SEQUENCE [LARGE SCALE GENOMIC DNA]</scope>
    <source>
        <strain evidence="4">GH52</strain>
    </source>
</reference>
<sequence length="378" mass="42376">MNSKKRNVVITTGGIAAVIVIVIAVVMKLGGGPLKQFEQALEKQDFIAAMQVYEEKLKGDSKQEAAAKQVLQQQIKQVKTQFLNSSMSFEEVTSRLEGIQKSGLVASEAKEALEQMGLLHESREAFLAGEQHINKEQWQEALIALQKVIAADRTNYEQAQMWLTETRETYVAKVLADAEQLGQTEQYSEALQHIAEALKVLAEEEKLVAAQQSYTEKWQAQQEQAKLAQIETAKQAQLLSVEEAILVAQNTEFKMLYPDMIELQVKNNSEQSVKNFKVGIVAYDENGYPVTIKGHLSLEDASYVLGGQANNVNLMPGKVYGENKGWAVHEGHNIATVLACVESAEFYDGTVWENEYYDHWLETYKEQPQTNVVNQTKE</sequence>
<dbReference type="InterPro" id="IPR043939">
    <property type="entry name" value="DUF5780"/>
</dbReference>
<name>A0ABW4YNH6_9BACL</name>
<keyword evidence="1" id="KW-0812">Transmembrane</keyword>
<keyword evidence="1" id="KW-1133">Transmembrane helix</keyword>
<feature type="transmembrane region" description="Helical" evidence="1">
    <location>
        <begin position="7"/>
        <end position="27"/>
    </location>
</feature>
<keyword evidence="4" id="KW-1185">Reference proteome</keyword>
<gene>
    <name evidence="3" type="ORF">ACFSJH_15825</name>
</gene>
<evidence type="ECO:0000259" key="2">
    <source>
        <dbReference type="Pfam" id="PF19092"/>
    </source>
</evidence>
<feature type="domain" description="DUF5780" evidence="2">
    <location>
        <begin position="260"/>
        <end position="366"/>
    </location>
</feature>
<dbReference type="RefSeq" id="WP_377774136.1">
    <property type="nucleotide sequence ID" value="NZ_JBHUHO010000037.1"/>
</dbReference>
<keyword evidence="1" id="KW-0472">Membrane</keyword>
<dbReference type="Pfam" id="PF19092">
    <property type="entry name" value="DUF5780"/>
    <property type="match status" value="1"/>
</dbReference>
<evidence type="ECO:0000313" key="3">
    <source>
        <dbReference type="EMBL" id="MFD2117198.1"/>
    </source>
</evidence>
<accession>A0ABW4YNH6</accession>
<dbReference type="Proteomes" id="UP001597362">
    <property type="component" value="Unassembled WGS sequence"/>
</dbReference>
<proteinExistence type="predicted"/>